<evidence type="ECO:0000256" key="1">
    <source>
        <dbReference type="SAM" id="MobiDB-lite"/>
    </source>
</evidence>
<sequence length="175" mass="18827">MRIGLPRPTRTESEEILRRRLGRDVDLEGVEATPRALVEAARTDPDDPASAASARRRRLDAAARLGTPALGVAQALEEFGTVSPSDAKVRDRLGLTAARVSQILVQMYDDGLVTYDDVRDGGRDDPSADIDGLSVVSTTLGSQAARRDPPRGISGIPRGVEKRREASDIVRRGTT</sequence>
<name>A0ABQ6IWW9_9MICO</name>
<dbReference type="Proteomes" id="UP001157126">
    <property type="component" value="Unassembled WGS sequence"/>
</dbReference>
<reference evidence="3" key="1">
    <citation type="journal article" date="2019" name="Int. J. Syst. Evol. Microbiol.">
        <title>The Global Catalogue of Microorganisms (GCM) 10K type strain sequencing project: providing services to taxonomists for standard genome sequencing and annotation.</title>
        <authorList>
            <consortium name="The Broad Institute Genomics Platform"/>
            <consortium name="The Broad Institute Genome Sequencing Center for Infectious Disease"/>
            <person name="Wu L."/>
            <person name="Ma J."/>
        </authorList>
    </citation>
    <scope>NUCLEOTIDE SEQUENCE [LARGE SCALE GENOMIC DNA]</scope>
    <source>
        <strain evidence="3">NBRC 113072</strain>
    </source>
</reference>
<gene>
    <name evidence="2" type="ORF">GCM10025883_36870</name>
</gene>
<keyword evidence="3" id="KW-1185">Reference proteome</keyword>
<organism evidence="2 3">
    <name type="scientific">Mobilicoccus caccae</name>
    <dbReference type="NCBI Taxonomy" id="1859295"/>
    <lineage>
        <taxon>Bacteria</taxon>
        <taxon>Bacillati</taxon>
        <taxon>Actinomycetota</taxon>
        <taxon>Actinomycetes</taxon>
        <taxon>Micrococcales</taxon>
        <taxon>Dermatophilaceae</taxon>
        <taxon>Mobilicoccus</taxon>
    </lineage>
</organism>
<evidence type="ECO:0008006" key="4">
    <source>
        <dbReference type="Google" id="ProtNLM"/>
    </source>
</evidence>
<protein>
    <recommendedName>
        <fullName evidence="4">Translation elongation factor SelB winged helix type 3 domain-containing protein</fullName>
    </recommendedName>
</protein>
<evidence type="ECO:0000313" key="3">
    <source>
        <dbReference type="Proteomes" id="UP001157126"/>
    </source>
</evidence>
<comment type="caution">
    <text evidence="2">The sequence shown here is derived from an EMBL/GenBank/DDBJ whole genome shotgun (WGS) entry which is preliminary data.</text>
</comment>
<feature type="region of interest" description="Disordered" evidence="1">
    <location>
        <begin position="139"/>
        <end position="175"/>
    </location>
</feature>
<proteinExistence type="predicted"/>
<feature type="compositionally biased region" description="Basic and acidic residues" evidence="1">
    <location>
        <begin position="159"/>
        <end position="175"/>
    </location>
</feature>
<dbReference type="EMBL" id="BSUO01000001">
    <property type="protein sequence ID" value="GMA41642.1"/>
    <property type="molecule type" value="Genomic_DNA"/>
</dbReference>
<accession>A0ABQ6IWW9</accession>
<evidence type="ECO:0000313" key="2">
    <source>
        <dbReference type="EMBL" id="GMA41642.1"/>
    </source>
</evidence>